<keyword evidence="1" id="KW-0472">Membrane</keyword>
<organism evidence="2 3">
    <name type="scientific">Apatococcus fuscideae</name>
    <dbReference type="NCBI Taxonomy" id="2026836"/>
    <lineage>
        <taxon>Eukaryota</taxon>
        <taxon>Viridiplantae</taxon>
        <taxon>Chlorophyta</taxon>
        <taxon>core chlorophytes</taxon>
        <taxon>Trebouxiophyceae</taxon>
        <taxon>Chlorellales</taxon>
        <taxon>Chlorellaceae</taxon>
        <taxon>Apatococcus</taxon>
    </lineage>
</organism>
<keyword evidence="1" id="KW-1133">Transmembrane helix</keyword>
<comment type="caution">
    <text evidence="2">The sequence shown here is derived from an EMBL/GenBank/DDBJ whole genome shotgun (WGS) entry which is preliminary data.</text>
</comment>
<reference evidence="2 3" key="1">
    <citation type="journal article" date="2024" name="Nat. Commun.">
        <title>Phylogenomics reveals the evolutionary origins of lichenization in chlorophyte algae.</title>
        <authorList>
            <person name="Puginier C."/>
            <person name="Libourel C."/>
            <person name="Otte J."/>
            <person name="Skaloud P."/>
            <person name="Haon M."/>
            <person name="Grisel S."/>
            <person name="Petersen M."/>
            <person name="Berrin J.G."/>
            <person name="Delaux P.M."/>
            <person name="Dal Grande F."/>
            <person name="Keller J."/>
        </authorList>
    </citation>
    <scope>NUCLEOTIDE SEQUENCE [LARGE SCALE GENOMIC DNA]</scope>
    <source>
        <strain evidence="2 3">SAG 2523</strain>
    </source>
</reference>
<feature type="transmembrane region" description="Helical" evidence="1">
    <location>
        <begin position="168"/>
        <end position="187"/>
    </location>
</feature>
<dbReference type="Proteomes" id="UP001485043">
    <property type="component" value="Unassembled WGS sequence"/>
</dbReference>
<proteinExistence type="predicted"/>
<sequence length="265" mass="29405">MPRPISAVSNFEFRPGPNHLRADRTVKVRWLARARAHRFRRGSPASQSSLGKARHDRELTQAAISGDWNRFDSAHICSQSAMEKQQPAAANVGPSRVMTEYGGKINLILIVLNLLLSWIGWFITFCGICAFQNYTNNTEMGSGLSAGDWWDIGNFPHISNGKVIRFEWFIMILQLVTLGVLTLAIISRCVHHSRLTLISFLAVTTALIVIAADQFNNIRGSRHGRQYKSSTDVFAGFVLCAIGNFGLLYLLGIEPYAAQGEPVKS</sequence>
<evidence type="ECO:0000313" key="2">
    <source>
        <dbReference type="EMBL" id="KAK9843867.1"/>
    </source>
</evidence>
<evidence type="ECO:0000256" key="1">
    <source>
        <dbReference type="SAM" id="Phobius"/>
    </source>
</evidence>
<feature type="transmembrane region" description="Helical" evidence="1">
    <location>
        <begin position="105"/>
        <end position="131"/>
    </location>
</feature>
<evidence type="ECO:0000313" key="3">
    <source>
        <dbReference type="Proteomes" id="UP001485043"/>
    </source>
</evidence>
<protein>
    <submittedName>
        <fullName evidence="2">Uncharacterized protein</fullName>
    </submittedName>
</protein>
<gene>
    <name evidence="2" type="ORF">WJX84_008655</name>
</gene>
<dbReference type="AlphaFoldDB" id="A0AAW1SD06"/>
<keyword evidence="1" id="KW-0812">Transmembrane</keyword>
<keyword evidence="3" id="KW-1185">Reference proteome</keyword>
<feature type="transmembrane region" description="Helical" evidence="1">
    <location>
        <begin position="193"/>
        <end position="212"/>
    </location>
</feature>
<accession>A0AAW1SD06</accession>
<feature type="transmembrane region" description="Helical" evidence="1">
    <location>
        <begin position="233"/>
        <end position="252"/>
    </location>
</feature>
<name>A0AAW1SD06_9CHLO</name>
<dbReference type="EMBL" id="JALJOV010001672">
    <property type="protein sequence ID" value="KAK9843867.1"/>
    <property type="molecule type" value="Genomic_DNA"/>
</dbReference>